<dbReference type="EMBL" id="LDAU01000044">
    <property type="protein sequence ID" value="KRX09661.1"/>
    <property type="molecule type" value="Genomic_DNA"/>
</dbReference>
<name>A0A0V0R584_PSEPJ</name>
<organism evidence="1 2">
    <name type="scientific">Pseudocohnilembus persalinus</name>
    <name type="common">Ciliate</name>
    <dbReference type="NCBI Taxonomy" id="266149"/>
    <lineage>
        <taxon>Eukaryota</taxon>
        <taxon>Sar</taxon>
        <taxon>Alveolata</taxon>
        <taxon>Ciliophora</taxon>
        <taxon>Intramacronucleata</taxon>
        <taxon>Oligohymenophorea</taxon>
        <taxon>Scuticociliatia</taxon>
        <taxon>Philasterida</taxon>
        <taxon>Pseudocohnilembidae</taxon>
        <taxon>Pseudocohnilembus</taxon>
    </lineage>
</organism>
<reference evidence="1 2" key="1">
    <citation type="journal article" date="2015" name="Sci. Rep.">
        <title>Genome of the facultative scuticociliatosis pathogen Pseudocohnilembus persalinus provides insight into its virulence through horizontal gene transfer.</title>
        <authorList>
            <person name="Xiong J."/>
            <person name="Wang G."/>
            <person name="Cheng J."/>
            <person name="Tian M."/>
            <person name="Pan X."/>
            <person name="Warren A."/>
            <person name="Jiang C."/>
            <person name="Yuan D."/>
            <person name="Miao W."/>
        </authorList>
    </citation>
    <scope>NUCLEOTIDE SEQUENCE [LARGE SCALE GENOMIC DNA]</scope>
    <source>
        <strain evidence="1">36N120E</strain>
    </source>
</reference>
<evidence type="ECO:0000313" key="2">
    <source>
        <dbReference type="Proteomes" id="UP000054937"/>
    </source>
</evidence>
<evidence type="ECO:0000313" key="1">
    <source>
        <dbReference type="EMBL" id="KRX09661.1"/>
    </source>
</evidence>
<protein>
    <submittedName>
        <fullName evidence="1">Uncharacterized protein</fullName>
    </submittedName>
</protein>
<comment type="caution">
    <text evidence="1">The sequence shown here is derived from an EMBL/GenBank/DDBJ whole genome shotgun (WGS) entry which is preliminary data.</text>
</comment>
<gene>
    <name evidence="1" type="ORF">PPERSA_02533</name>
</gene>
<dbReference type="AlphaFoldDB" id="A0A0V0R584"/>
<accession>A0A0V0R584</accession>
<dbReference type="InParanoid" id="A0A0V0R584"/>
<proteinExistence type="predicted"/>
<keyword evidence="2" id="KW-1185">Reference proteome</keyword>
<dbReference type="Proteomes" id="UP000054937">
    <property type="component" value="Unassembled WGS sequence"/>
</dbReference>
<sequence length="798" mass="95872">MSQVSQKDLNTIKAKQSQQRYLSIKELDNLEQISTTHKLGSLHSNNENNQQYEDETKSYLQKKIPDYMQTWEQKQRKKLGGRNYSMPQNFEIKKQLQQQNQNQNSNTNRESSFLQQYNKQFQDEFQANLQNLNNEKFADNFYRFSQTQYKENQGQNQGIYSQTQQDFYNNNILSSKKNGQYQQKQQNEVIEEIKYDSSPERIDNKNDSIINKCSPNKEDFKLSLKKNDDEEEQNKLQQFQQNQQDQQNLKNQQYLQQHVQENGKNLNKKLVEKKSRKKFSNQKIQQQFNVSASSSTEKLNRILDKQNNLFVSKYRLPKVLVQQRHPLNLLGEQEFFLLPDNQSAFKNYKFKRPIFKGSELEFLMNIPFDEYPKVIVEKNQDFQKYELDQNAIEKIKAKNIDRLSKEECFLYQQNQNQNKKQNQNQQEQQGQNLDEIVKNRLVQINQIQEIQGAEKKLTVLEKMGLKKQSGNLKQKIDDNLINDSFQSINQDNKMILHKLEEQSQIENNQILDQFEKADILFEQNQNDTNTFKNLQKQGDFSQKKFRSIQNFYLSSKDMDEAKKVNNKKLKEKAINLQLEKMKGQLVEQRLQKLDKKSKNLILGKQKDKNENFEKQSQKIQFILQCDGVKDVKQQQLFKQQQNQFIDDQESQKEKEFRNLNQKKQNILKIENFYQNLAKLDKIEEQQESNQYYKNRFKQQLSQNELEKMDYIKNDDFDENENKNFQRKFLSSWQTPLEKYKDYQKWSNIKREQIFSNNLKRYKFNPVKRTQLTEKERKIILESNRPNFLIFNNANILKL</sequence>